<feature type="compositionally biased region" description="Basic residues" evidence="1">
    <location>
        <begin position="243"/>
        <end position="253"/>
    </location>
</feature>
<protein>
    <submittedName>
        <fullName evidence="4">ABC transporter F family member 4-like</fullName>
    </submittedName>
</protein>
<dbReference type="Proteomes" id="UP000504635">
    <property type="component" value="Unplaced"/>
</dbReference>
<gene>
    <name evidence="4" type="primary">LOC115878061</name>
</gene>
<dbReference type="KEGG" id="soy:115878061"/>
<organism evidence="3 4">
    <name type="scientific">Sitophilus oryzae</name>
    <name type="common">Rice weevil</name>
    <name type="synonym">Curculio oryzae</name>
    <dbReference type="NCBI Taxonomy" id="7048"/>
    <lineage>
        <taxon>Eukaryota</taxon>
        <taxon>Metazoa</taxon>
        <taxon>Ecdysozoa</taxon>
        <taxon>Arthropoda</taxon>
        <taxon>Hexapoda</taxon>
        <taxon>Insecta</taxon>
        <taxon>Pterygota</taxon>
        <taxon>Neoptera</taxon>
        <taxon>Endopterygota</taxon>
        <taxon>Coleoptera</taxon>
        <taxon>Polyphaga</taxon>
        <taxon>Cucujiformia</taxon>
        <taxon>Curculionidae</taxon>
        <taxon>Dryophthorinae</taxon>
        <taxon>Sitophilus</taxon>
    </lineage>
</organism>
<sequence>MVHIDCASEKSADWLVEKLKNWQGPGLVAMRGEDIPKGTTIMVFLPRSKGKDTTYLLDLIQAQNENVCVIVLLVRHSTSQGYDYSTDEEYSPEYGAGADYGHEYYSAPVKEKKEEGNSVDYEGDPDAAEFEKFFLTPLEFDSPEESASSDQKKKVASKKPVNPDPFQHLRKAFFEKTAESASDPQRAEYYDNDEKKQQAEQSQIRPGPHYISHQIPVPVTFFKEDDGEQASSKDDVETIPPPLKKKGKAPKKYRVTDARPGFDGFKDSYDAFDLLRQTEEQIDQTKPKPRYYSGKDVDYNTGKSSSTVSQNYPSAAGYLAALKIPTTTVHPVEKYNLHPVTVDYEALQSKYREALARVNKKPEPKSKPRDGQVQSTEDAPENCRKIHSPEHGDGMNCFVCEDAANKAKFTQCSYSESDDPVNNYSSSSMKYSVPSEDSGRYRYKRSPGRKGSYSDDPYFEISERSKKYYADFEKEQEAAGSERDKDFHYKPYGPDDYESYSESQSSELLKVPGACQKVEREGATCTVCRDEKTGGNFEQCSYTSAPKEHKYAYVAEKKYDSDDEPEESKTVTKENSGDDGEKEESGGEGEETSAGEYASATKSKAVVEDIPELEAAGTSVEETEAAPESEEDDEEEDDGEESDDGKKKKKEESGYDYPYYSYDTAKNSKNKQLVDDSPYNIPEHFAESIKSNSNQRPVEEEDDEESFDEYHYKLFPELHKTSESNNEEQHSEPSSKKQEVEEVLAEFAKKDRTNCKKAEKNGMTCFLCVDSNKVQHEECMYIAESKPKATHLAYHEVQRLKDPKRASDEEEPEESKVQPQTEQPLDTVLPLASEKTKKKRFFKKVTTPLPLADLSGAGSELHKFIVPLDQPRHRFPRSSEPVASASAPDSERIESKKSNAEPEPPQEIDVGDEEGAYSHETKPVYSKLFDTTLPRYMVEKTEFEKDFDADAGF</sequence>
<dbReference type="GeneID" id="115878061"/>
<feature type="compositionally biased region" description="Basic and acidic residues" evidence="1">
    <location>
        <begin position="381"/>
        <end position="391"/>
    </location>
</feature>
<feature type="compositionally biased region" description="Polar residues" evidence="1">
    <location>
        <begin position="412"/>
        <end position="424"/>
    </location>
</feature>
<feature type="compositionally biased region" description="Basic and acidic residues" evidence="1">
    <location>
        <begin position="644"/>
        <end position="653"/>
    </location>
</feature>
<dbReference type="OrthoDB" id="1734063at2759"/>
<dbReference type="InParanoid" id="A0A6J2XH76"/>
<feature type="region of interest" description="Disordered" evidence="1">
    <location>
        <begin position="141"/>
        <end position="213"/>
    </location>
</feature>
<feature type="region of interest" description="Disordered" evidence="1">
    <location>
        <begin position="355"/>
        <end position="391"/>
    </location>
</feature>
<feature type="compositionally biased region" description="Basic and acidic residues" evidence="1">
    <location>
        <begin position="796"/>
        <end position="807"/>
    </location>
</feature>
<dbReference type="RefSeq" id="XP_030750275.1">
    <property type="nucleotide sequence ID" value="XM_030894415.1"/>
</dbReference>
<feature type="region of interest" description="Disordered" evidence="1">
    <location>
        <begin position="280"/>
        <end position="307"/>
    </location>
</feature>
<feature type="region of interest" description="Disordered" evidence="1">
    <location>
        <begin position="870"/>
        <end position="919"/>
    </location>
</feature>
<dbReference type="InterPro" id="IPR031961">
    <property type="entry name" value="DUF4780"/>
</dbReference>
<feature type="compositionally biased region" description="Basic and acidic residues" evidence="1">
    <location>
        <begin position="473"/>
        <end position="489"/>
    </location>
</feature>
<feature type="compositionally biased region" description="Basic and acidic residues" evidence="1">
    <location>
        <begin position="185"/>
        <end position="198"/>
    </location>
</feature>
<feature type="region of interest" description="Disordered" evidence="1">
    <location>
        <begin position="412"/>
        <end position="457"/>
    </location>
</feature>
<evidence type="ECO:0000256" key="1">
    <source>
        <dbReference type="SAM" id="MobiDB-lite"/>
    </source>
</evidence>
<evidence type="ECO:0000313" key="4">
    <source>
        <dbReference type="RefSeq" id="XP_030750275.1"/>
    </source>
</evidence>
<feature type="compositionally biased region" description="Basic and acidic residues" evidence="1">
    <location>
        <begin position="355"/>
        <end position="370"/>
    </location>
</feature>
<keyword evidence="3" id="KW-1185">Reference proteome</keyword>
<name>A0A6J2XH76_SITOR</name>
<proteinExistence type="predicted"/>
<feature type="compositionally biased region" description="Acidic residues" evidence="1">
    <location>
        <begin position="621"/>
        <end position="643"/>
    </location>
</feature>
<feature type="compositionally biased region" description="Low complexity" evidence="1">
    <location>
        <begin position="425"/>
        <end position="435"/>
    </location>
</feature>
<feature type="compositionally biased region" description="Basic and acidic residues" evidence="1">
    <location>
        <begin position="708"/>
        <end position="740"/>
    </location>
</feature>
<feature type="region of interest" description="Disordered" evidence="1">
    <location>
        <begin position="473"/>
        <end position="510"/>
    </location>
</feature>
<accession>A0A6J2XH76</accession>
<evidence type="ECO:0000259" key="2">
    <source>
        <dbReference type="Pfam" id="PF16012"/>
    </source>
</evidence>
<feature type="compositionally biased region" description="Basic and acidic residues" evidence="1">
    <location>
        <begin position="567"/>
        <end position="576"/>
    </location>
</feature>
<dbReference type="Pfam" id="PF16012">
    <property type="entry name" value="DUF4780"/>
    <property type="match status" value="1"/>
</dbReference>
<dbReference type="AlphaFoldDB" id="A0A6J2XH76"/>
<feature type="compositionally biased region" description="Acidic residues" evidence="1">
    <location>
        <begin position="904"/>
        <end position="915"/>
    </location>
</feature>
<feature type="region of interest" description="Disordered" evidence="1">
    <location>
        <begin position="554"/>
        <end position="741"/>
    </location>
</feature>
<feature type="compositionally biased region" description="Acidic residues" evidence="1">
    <location>
        <begin position="577"/>
        <end position="593"/>
    </location>
</feature>
<feature type="region of interest" description="Disordered" evidence="1">
    <location>
        <begin position="225"/>
        <end position="260"/>
    </location>
</feature>
<feature type="region of interest" description="Disordered" evidence="1">
    <location>
        <begin position="796"/>
        <end position="831"/>
    </location>
</feature>
<evidence type="ECO:0000313" key="3">
    <source>
        <dbReference type="Proteomes" id="UP000504635"/>
    </source>
</evidence>
<feature type="domain" description="DUF4780" evidence="2">
    <location>
        <begin position="2"/>
        <end position="69"/>
    </location>
</feature>
<feature type="compositionally biased region" description="Basic and acidic residues" evidence="1">
    <location>
        <begin position="889"/>
        <end position="900"/>
    </location>
</feature>
<reference evidence="4" key="1">
    <citation type="submission" date="2025-08" db="UniProtKB">
        <authorList>
            <consortium name="RefSeq"/>
        </authorList>
    </citation>
    <scope>IDENTIFICATION</scope>
    <source>
        <tissue evidence="4">Gonads</tissue>
    </source>
</reference>